<dbReference type="OrthoDB" id="7331188at2"/>
<sequence>MTPNTVVSREEWIKARKAHLEKERALMHQRDALYAERRALPWEKVEKDYVFQSSAGPKSLADLFDGRSQLFVYHFMLTPGSDHLCPGCSFLSDHIDGARQHFEHADLSFAAISRAPLARIEDVKKRMGWRFEWVSSGGTSFNYDYGVSFTPEQIAAAEPLYNYGITADLGDDIHGSSIFAMGDDGQIYHTYSTYARGDEMLAGAFAFLDMTPKGRNEEGETMRWVKLHDEYEDTPMEAGACCATAA</sequence>
<comment type="caution">
    <text evidence="1">The sequence shown here is derived from an EMBL/GenBank/DDBJ whole genome shotgun (WGS) entry which is preliminary data.</text>
</comment>
<keyword evidence="2" id="KW-1185">Reference proteome</keyword>
<accession>A0A418WS41</accession>
<dbReference type="InterPro" id="IPR010296">
    <property type="entry name" value="DUF899_thioredox"/>
</dbReference>
<evidence type="ECO:0000313" key="1">
    <source>
        <dbReference type="EMBL" id="RJF94072.1"/>
    </source>
</evidence>
<organism evidence="1 2">
    <name type="scientific">Sphingomonas cavernae</name>
    <dbReference type="NCBI Taxonomy" id="2320861"/>
    <lineage>
        <taxon>Bacteria</taxon>
        <taxon>Pseudomonadati</taxon>
        <taxon>Pseudomonadota</taxon>
        <taxon>Alphaproteobacteria</taxon>
        <taxon>Sphingomonadales</taxon>
        <taxon>Sphingomonadaceae</taxon>
        <taxon>Sphingomonas</taxon>
    </lineage>
</organism>
<dbReference type="SUPFAM" id="SSF52833">
    <property type="entry name" value="Thioredoxin-like"/>
    <property type="match status" value="1"/>
</dbReference>
<proteinExistence type="predicted"/>
<evidence type="ECO:0000313" key="2">
    <source>
        <dbReference type="Proteomes" id="UP000286100"/>
    </source>
</evidence>
<name>A0A418WS41_9SPHN</name>
<dbReference type="Pfam" id="PF05988">
    <property type="entry name" value="DUF899"/>
    <property type="match status" value="1"/>
</dbReference>
<reference evidence="1 2" key="1">
    <citation type="submission" date="2018-09" db="EMBL/GenBank/DDBJ databases">
        <authorList>
            <person name="Zhu H."/>
        </authorList>
    </citation>
    <scope>NUCLEOTIDE SEQUENCE [LARGE SCALE GENOMIC DNA]</scope>
    <source>
        <strain evidence="1 2">K2R01-6</strain>
    </source>
</reference>
<dbReference type="Proteomes" id="UP000286100">
    <property type="component" value="Unassembled WGS sequence"/>
</dbReference>
<dbReference type="InterPro" id="IPR036249">
    <property type="entry name" value="Thioredoxin-like_sf"/>
</dbReference>
<dbReference type="RefSeq" id="WP_119760742.1">
    <property type="nucleotide sequence ID" value="NZ_QYUM01000002.1"/>
</dbReference>
<dbReference type="AlphaFoldDB" id="A0A418WS41"/>
<gene>
    <name evidence="1" type="ORF">D3876_07375</name>
</gene>
<protein>
    <submittedName>
        <fullName evidence="1">DUF899 domain-containing protein</fullName>
    </submittedName>
</protein>
<dbReference type="EMBL" id="QYUM01000002">
    <property type="protein sequence ID" value="RJF94072.1"/>
    <property type="molecule type" value="Genomic_DNA"/>
</dbReference>